<proteinExistence type="inferred from homology"/>
<dbReference type="PROSITE" id="PS51892">
    <property type="entry name" value="SUBTILASE"/>
    <property type="match status" value="1"/>
</dbReference>
<dbReference type="GO" id="GO:0006508">
    <property type="term" value="P:proteolysis"/>
    <property type="evidence" value="ECO:0007669"/>
    <property type="project" value="UniProtKB-KW"/>
</dbReference>
<dbReference type="SUPFAM" id="SSF52743">
    <property type="entry name" value="Subtilisin-like"/>
    <property type="match status" value="1"/>
</dbReference>
<dbReference type="SUPFAM" id="SSF47336">
    <property type="entry name" value="ACP-like"/>
    <property type="match status" value="1"/>
</dbReference>
<dbReference type="InterPro" id="IPR036736">
    <property type="entry name" value="ACP-like_sf"/>
</dbReference>
<evidence type="ECO:0000256" key="4">
    <source>
        <dbReference type="ARBA" id="ARBA00022825"/>
    </source>
</evidence>
<sequence length="342" mass="39284">MLNRTQENTIAIIDSGIDTENHILMKCVQGGVTIKNGEILSGFYDENGHGTKCVSTIMKYCKDANYFIIKVLNKDMEGTGNDIIHALNYIKESKIKIINLSLSTSNRYYKRDFEEICGELKENGKIVIASKDNSLSNRSYPSSCKNVIGVLGGIYLPENEFWYNNSYKFQAVSSSVPKLTLSLNNQYEMFSGNSKACAIFTGIIFNQLSTYDFDSKEIDSILRQAAVKRKWSYQSINNNISYTIDYEEKVNVNQKILDKIKSVIKDVLELDLERVKLLDQYILFYHNIGLNYKNCINLLDKLEREFSIKINYEDVSFFDCLSIYSLKNLVQRSSYEKPYKEG</sequence>
<feature type="active site" description="Charge relay system" evidence="5">
    <location>
        <position position="194"/>
    </location>
</feature>
<feature type="domain" description="Peptidase S8/S53" evidence="6">
    <location>
        <begin position="8"/>
        <end position="212"/>
    </location>
</feature>
<dbReference type="Gene3D" id="3.40.50.200">
    <property type="entry name" value="Peptidase S8/S53 domain"/>
    <property type="match status" value="1"/>
</dbReference>
<dbReference type="KEGG" id="acel:acsn021_29230"/>
<dbReference type="InterPro" id="IPR000209">
    <property type="entry name" value="Peptidase_S8/S53_dom"/>
</dbReference>
<dbReference type="InterPro" id="IPR023827">
    <property type="entry name" value="Peptidase_S8_Asp-AS"/>
</dbReference>
<keyword evidence="8" id="KW-1185">Reference proteome</keyword>
<evidence type="ECO:0000256" key="1">
    <source>
        <dbReference type="ARBA" id="ARBA00011073"/>
    </source>
</evidence>
<feature type="active site" description="Charge relay system" evidence="5">
    <location>
        <position position="14"/>
    </location>
</feature>
<dbReference type="GO" id="GO:0004252">
    <property type="term" value="F:serine-type endopeptidase activity"/>
    <property type="evidence" value="ECO:0007669"/>
    <property type="project" value="UniProtKB-UniRule"/>
</dbReference>
<keyword evidence="3 5" id="KW-0378">Hydrolase</keyword>
<dbReference type="InterPro" id="IPR050131">
    <property type="entry name" value="Peptidase_S8_subtilisin-like"/>
</dbReference>
<dbReference type="Proteomes" id="UP000515561">
    <property type="component" value="Chromosome"/>
</dbReference>
<dbReference type="EMBL" id="AP023367">
    <property type="protein sequence ID" value="BCJ95354.1"/>
    <property type="molecule type" value="Genomic_DNA"/>
</dbReference>
<dbReference type="PANTHER" id="PTHR43806">
    <property type="entry name" value="PEPTIDASE S8"/>
    <property type="match status" value="1"/>
</dbReference>
<evidence type="ECO:0000313" key="8">
    <source>
        <dbReference type="Proteomes" id="UP000515561"/>
    </source>
</evidence>
<dbReference type="PANTHER" id="PTHR43806:SF11">
    <property type="entry name" value="CEREVISIN-RELATED"/>
    <property type="match status" value="1"/>
</dbReference>
<evidence type="ECO:0000259" key="6">
    <source>
        <dbReference type="Pfam" id="PF00082"/>
    </source>
</evidence>
<evidence type="ECO:0000256" key="2">
    <source>
        <dbReference type="ARBA" id="ARBA00022670"/>
    </source>
</evidence>
<name>A0A6S6QXH8_9FIRM</name>
<dbReference type="AlphaFoldDB" id="A0A6S6QXH8"/>
<organism evidence="7 8">
    <name type="scientific">Anaerocolumna cellulosilytica</name>
    <dbReference type="NCBI Taxonomy" id="433286"/>
    <lineage>
        <taxon>Bacteria</taxon>
        <taxon>Bacillati</taxon>
        <taxon>Bacillota</taxon>
        <taxon>Clostridia</taxon>
        <taxon>Lachnospirales</taxon>
        <taxon>Lachnospiraceae</taxon>
        <taxon>Anaerocolumna</taxon>
    </lineage>
</organism>
<keyword evidence="2 5" id="KW-0645">Protease</keyword>
<evidence type="ECO:0000313" key="7">
    <source>
        <dbReference type="EMBL" id="BCJ95354.1"/>
    </source>
</evidence>
<dbReference type="RefSeq" id="WP_184094179.1">
    <property type="nucleotide sequence ID" value="NZ_AP023367.1"/>
</dbReference>
<dbReference type="Pfam" id="PF00082">
    <property type="entry name" value="Peptidase_S8"/>
    <property type="match status" value="1"/>
</dbReference>
<accession>A0A6S6QXH8</accession>
<comment type="similarity">
    <text evidence="1 5">Belongs to the peptidase S8 family.</text>
</comment>
<dbReference type="InterPro" id="IPR036852">
    <property type="entry name" value="Peptidase_S8/S53_dom_sf"/>
</dbReference>
<reference evidence="7 8" key="1">
    <citation type="journal article" date="2016" name="Int. J. Syst. Evol. Microbiol.">
        <title>Descriptions of Anaerotaenia torta gen. nov., sp. nov. and Anaerocolumna cellulosilytica gen. nov., sp. nov. isolated from a methanogenic reactor of cattle waste.</title>
        <authorList>
            <person name="Uek A."/>
            <person name="Ohtaki Y."/>
            <person name="Kaku N."/>
            <person name="Ueki K."/>
        </authorList>
    </citation>
    <scope>NUCLEOTIDE SEQUENCE [LARGE SCALE GENOMIC DNA]</scope>
    <source>
        <strain evidence="7 8">SN021</strain>
    </source>
</reference>
<dbReference type="GO" id="GO:0005615">
    <property type="term" value="C:extracellular space"/>
    <property type="evidence" value="ECO:0007669"/>
    <property type="project" value="TreeGrafter"/>
</dbReference>
<protein>
    <recommendedName>
        <fullName evidence="6">Peptidase S8/S53 domain-containing protein</fullName>
    </recommendedName>
</protein>
<dbReference type="Gene3D" id="1.10.1200.10">
    <property type="entry name" value="ACP-like"/>
    <property type="match status" value="1"/>
</dbReference>
<evidence type="ECO:0000256" key="5">
    <source>
        <dbReference type="PROSITE-ProRule" id="PRU01240"/>
    </source>
</evidence>
<gene>
    <name evidence="7" type="ORF">acsn021_29230</name>
</gene>
<keyword evidence="4 5" id="KW-0720">Serine protease</keyword>
<evidence type="ECO:0000256" key="3">
    <source>
        <dbReference type="ARBA" id="ARBA00022801"/>
    </source>
</evidence>
<feature type="active site" description="Charge relay system" evidence="5">
    <location>
        <position position="49"/>
    </location>
</feature>
<dbReference type="PROSITE" id="PS00136">
    <property type="entry name" value="SUBTILASE_ASP"/>
    <property type="match status" value="1"/>
</dbReference>